<dbReference type="RefSeq" id="WP_073531966.1">
    <property type="nucleotide sequence ID" value="NZ_MJAO01000008.1"/>
</dbReference>
<dbReference type="Proteomes" id="UP000185770">
    <property type="component" value="Unassembled WGS sequence"/>
</dbReference>
<gene>
    <name evidence="1" type="ORF">BHU62_09900</name>
</gene>
<sequence>MLNNLVKGLYRRMPDALYHQLKYAMFFHKVPHLANPVGYSEKLMRRKVYPLAIYTQLSDKYRVREYIEQLWGKEYLIDLYAHGKELTEEMYQQLPDAFVIKANHGSGYNKLVFDKSQTSFNELRVLTNCWLRQSFYQVYRERHYKDIPPCIMAERMLIDEGQIPNDIKIHCFNLDGEVRFFIQIDYQRFIDHRRDFFDADWNRTEIRMGVPNSDVPMSRPSRLADMLRLARQVAEQFSYVRVDFYQVQDRIYFGELTFTPGAGLQRLKPETIEQEWGGYFHT</sequence>
<dbReference type="EMBL" id="MJAO01000008">
    <property type="protein sequence ID" value="OKB67029.1"/>
    <property type="molecule type" value="Genomic_DNA"/>
</dbReference>
<name>A0A1Q4P1M1_SERMA</name>
<dbReference type="OrthoDB" id="9791827at2"/>
<organism evidence="1 2">
    <name type="scientific">Serratia marcescens</name>
    <dbReference type="NCBI Taxonomy" id="615"/>
    <lineage>
        <taxon>Bacteria</taxon>
        <taxon>Pseudomonadati</taxon>
        <taxon>Pseudomonadota</taxon>
        <taxon>Gammaproteobacteria</taxon>
        <taxon>Enterobacterales</taxon>
        <taxon>Yersiniaceae</taxon>
        <taxon>Serratia</taxon>
    </lineage>
</organism>
<evidence type="ECO:0000313" key="1">
    <source>
        <dbReference type="EMBL" id="OKB67029.1"/>
    </source>
</evidence>
<dbReference type="InterPro" id="IPR029465">
    <property type="entry name" value="ATPgrasp_TupA"/>
</dbReference>
<evidence type="ECO:0000313" key="2">
    <source>
        <dbReference type="Proteomes" id="UP000185770"/>
    </source>
</evidence>
<protein>
    <submittedName>
        <fullName evidence="1">Glycosyltransferase</fullName>
    </submittedName>
</protein>
<dbReference type="Pfam" id="PF14305">
    <property type="entry name" value="ATPgrasp_TupA"/>
    <property type="match status" value="1"/>
</dbReference>
<keyword evidence="1" id="KW-0808">Transferase</keyword>
<dbReference type="GO" id="GO:0016740">
    <property type="term" value="F:transferase activity"/>
    <property type="evidence" value="ECO:0007669"/>
    <property type="project" value="UniProtKB-KW"/>
</dbReference>
<dbReference type="SUPFAM" id="SSF56059">
    <property type="entry name" value="Glutathione synthetase ATP-binding domain-like"/>
    <property type="match status" value="1"/>
</dbReference>
<comment type="caution">
    <text evidence="1">The sequence shown here is derived from an EMBL/GenBank/DDBJ whole genome shotgun (WGS) entry which is preliminary data.</text>
</comment>
<dbReference type="AlphaFoldDB" id="A0A1Q4P1M1"/>
<reference evidence="1 2" key="1">
    <citation type="submission" date="2016-09" db="EMBL/GenBank/DDBJ databases">
        <title>Serratia marcescens MSU-97 and epiphytic antimycotic-producing bacteria.</title>
        <authorList>
            <person name="Matilla M.A."/>
        </authorList>
    </citation>
    <scope>NUCLEOTIDE SEQUENCE [LARGE SCALE GENOMIC DNA]</scope>
    <source>
        <strain evidence="1 2">MSU-97</strain>
    </source>
</reference>
<proteinExistence type="predicted"/>
<accession>A0A1Q4P1M1</accession>